<evidence type="ECO:0000259" key="6">
    <source>
        <dbReference type="Pfam" id="PF01343"/>
    </source>
</evidence>
<dbReference type="PANTHER" id="PTHR42987:SF8">
    <property type="entry name" value="PROTEINASE"/>
    <property type="match status" value="1"/>
</dbReference>
<comment type="similarity">
    <text evidence="1">Belongs to the peptidase S49 family.</text>
</comment>
<dbReference type="Gene3D" id="6.20.330.10">
    <property type="match status" value="1"/>
</dbReference>
<dbReference type="RefSeq" id="WP_153718350.1">
    <property type="nucleotide sequence ID" value="NZ_WJPP01000001.1"/>
</dbReference>
<reference evidence="7 8" key="1">
    <citation type="submission" date="2019-11" db="EMBL/GenBank/DDBJ databases">
        <authorList>
            <person name="Zhang X.Y."/>
        </authorList>
    </citation>
    <scope>NUCLEOTIDE SEQUENCE [LARGE SCALE GENOMIC DNA]</scope>
    <source>
        <strain evidence="7 8">C176</strain>
    </source>
</reference>
<dbReference type="Pfam" id="PF01343">
    <property type="entry name" value="Peptidase_S49"/>
    <property type="match status" value="1"/>
</dbReference>
<gene>
    <name evidence="7" type="ORF">GH984_00975</name>
</gene>
<organism evidence="7 8">
    <name type="scientific">Spiribacter salilacus</name>
    <dbReference type="NCBI Taxonomy" id="2664894"/>
    <lineage>
        <taxon>Bacteria</taxon>
        <taxon>Pseudomonadati</taxon>
        <taxon>Pseudomonadota</taxon>
        <taxon>Gammaproteobacteria</taxon>
        <taxon>Chromatiales</taxon>
        <taxon>Ectothiorhodospiraceae</taxon>
        <taxon>Spiribacter</taxon>
    </lineage>
</organism>
<feature type="domain" description="Peptidase S49" evidence="6">
    <location>
        <begin position="131"/>
        <end position="271"/>
    </location>
</feature>
<evidence type="ECO:0000256" key="5">
    <source>
        <dbReference type="SAM" id="Phobius"/>
    </source>
</evidence>
<keyword evidence="2" id="KW-0645">Protease</keyword>
<keyword evidence="5" id="KW-1133">Transmembrane helix</keyword>
<evidence type="ECO:0000256" key="1">
    <source>
        <dbReference type="ARBA" id="ARBA00008683"/>
    </source>
</evidence>
<dbReference type="PANTHER" id="PTHR42987">
    <property type="entry name" value="PEPTIDASE S49"/>
    <property type="match status" value="1"/>
</dbReference>
<dbReference type="InterPro" id="IPR047272">
    <property type="entry name" value="S49_SppA_C"/>
</dbReference>
<keyword evidence="3" id="KW-0378">Hydrolase</keyword>
<evidence type="ECO:0000256" key="2">
    <source>
        <dbReference type="ARBA" id="ARBA00022670"/>
    </source>
</evidence>
<accession>A0A6N7QLD0</accession>
<keyword evidence="5" id="KW-0812">Transmembrane</keyword>
<dbReference type="Gene3D" id="3.90.226.10">
    <property type="entry name" value="2-enoyl-CoA Hydratase, Chain A, domain 1"/>
    <property type="match status" value="1"/>
</dbReference>
<comment type="caution">
    <text evidence="7">The sequence shown here is derived from an EMBL/GenBank/DDBJ whole genome shotgun (WGS) entry which is preliminary data.</text>
</comment>
<keyword evidence="8" id="KW-1185">Reference proteome</keyword>
<dbReference type="SUPFAM" id="SSF52096">
    <property type="entry name" value="ClpP/crotonase"/>
    <property type="match status" value="1"/>
</dbReference>
<dbReference type="InterPro" id="IPR002142">
    <property type="entry name" value="Peptidase_S49"/>
</dbReference>
<keyword evidence="5" id="KW-0472">Membrane</keyword>
<dbReference type="GO" id="GO:0006508">
    <property type="term" value="P:proteolysis"/>
    <property type="evidence" value="ECO:0007669"/>
    <property type="project" value="UniProtKB-KW"/>
</dbReference>
<dbReference type="InterPro" id="IPR029045">
    <property type="entry name" value="ClpP/crotonase-like_dom_sf"/>
</dbReference>
<evidence type="ECO:0000256" key="4">
    <source>
        <dbReference type="ARBA" id="ARBA00022825"/>
    </source>
</evidence>
<evidence type="ECO:0000256" key="3">
    <source>
        <dbReference type="ARBA" id="ARBA00022801"/>
    </source>
</evidence>
<protein>
    <submittedName>
        <fullName evidence="7">S49 family peptidase</fullName>
    </submittedName>
</protein>
<evidence type="ECO:0000313" key="8">
    <source>
        <dbReference type="Proteomes" id="UP000433788"/>
    </source>
</evidence>
<dbReference type="AlphaFoldDB" id="A0A6N7QLD0"/>
<evidence type="ECO:0000313" key="7">
    <source>
        <dbReference type="EMBL" id="MRH77286.1"/>
    </source>
</evidence>
<proteinExistence type="inferred from homology"/>
<name>A0A6N7QLD0_9GAMM</name>
<dbReference type="GO" id="GO:0008236">
    <property type="term" value="F:serine-type peptidase activity"/>
    <property type="evidence" value="ECO:0007669"/>
    <property type="project" value="UniProtKB-KW"/>
</dbReference>
<keyword evidence="4" id="KW-0720">Serine protease</keyword>
<dbReference type="EMBL" id="WJPP01000001">
    <property type="protein sequence ID" value="MRH77286.1"/>
    <property type="molecule type" value="Genomic_DNA"/>
</dbReference>
<feature type="transmembrane region" description="Helical" evidence="5">
    <location>
        <begin position="31"/>
        <end position="50"/>
    </location>
</feature>
<dbReference type="Proteomes" id="UP000433788">
    <property type="component" value="Unassembled WGS sequence"/>
</dbReference>
<sequence>MSDEDNWTRNTLRDIALEGVKERRRARRWGIFFKLLLVGYIGGMSILAFLPSGVLTTETATGPHAGVVRLEGPIMADSPASATNILGAIETALSVNATRGVILEINSPGGSPVQSGQIFRGINALQEQYPNKPIITVGQDIMASGAYYSAAATEEIFVDPASLVGSIGVISRGFGFTEALSRLGVERRVYSAGDEKAGLDPFMPEDPEAIEDLQTMLNEIQQQFVSAVRQGRGNRLNEQQDDLFSGRTWTGEQAVDLGLADGFGDTKAVAQMRFDTEEMVDYTTPRPLLDQLVERIGVSLRHGLFSSSFMAN</sequence>
<dbReference type="CDD" id="cd07023">
    <property type="entry name" value="S49_Sppa_N_C"/>
    <property type="match status" value="1"/>
</dbReference>